<dbReference type="AlphaFoldDB" id="W4J0K8"/>
<dbReference type="EMBL" id="KI927330">
    <property type="protein sequence ID" value="ETW55808.1"/>
    <property type="molecule type" value="Genomic_DNA"/>
</dbReference>
<evidence type="ECO:0000313" key="4">
    <source>
        <dbReference type="EMBL" id="ETW55808.1"/>
    </source>
</evidence>
<feature type="region of interest" description="Disordered" evidence="1">
    <location>
        <begin position="1"/>
        <end position="26"/>
    </location>
</feature>
<reference evidence="4 5" key="1">
    <citation type="submission" date="2013-02" db="EMBL/GenBank/DDBJ databases">
        <title>The Genome Annotation of Plasmodium falciparum Palo Alto/Uganda.</title>
        <authorList>
            <consortium name="The Broad Institute Genome Sequencing Platform"/>
            <consortium name="The Broad Institute Genome Sequencing Center for Infectious Disease"/>
            <person name="Neafsey D."/>
            <person name="Hoffman S."/>
            <person name="Volkman S."/>
            <person name="Rosenthal P."/>
            <person name="Walker B."/>
            <person name="Young S.K."/>
            <person name="Zeng Q."/>
            <person name="Gargeya S."/>
            <person name="Fitzgerald M."/>
            <person name="Haas B."/>
            <person name="Abouelleil A."/>
            <person name="Allen A.W."/>
            <person name="Alvarado L."/>
            <person name="Arachchi H.M."/>
            <person name="Berlin A.M."/>
            <person name="Chapman S.B."/>
            <person name="Gainer-Dewar J."/>
            <person name="Goldberg J."/>
            <person name="Griggs A."/>
            <person name="Gujja S."/>
            <person name="Hansen M."/>
            <person name="Howarth C."/>
            <person name="Imamovic A."/>
            <person name="Ireland A."/>
            <person name="Larimer J."/>
            <person name="McCowan C."/>
            <person name="Murphy C."/>
            <person name="Pearson M."/>
            <person name="Poon T.W."/>
            <person name="Priest M."/>
            <person name="Roberts A."/>
            <person name="Saif S."/>
            <person name="Shea T."/>
            <person name="Sisk P."/>
            <person name="Sykes S."/>
            <person name="Wortman J."/>
            <person name="Nusbaum C."/>
            <person name="Birren B."/>
        </authorList>
    </citation>
    <scope>NUCLEOTIDE SEQUENCE [LARGE SCALE GENOMIC DNA]</scope>
    <source>
        <strain evidence="4 5">Palo Alto/Uganda</strain>
    </source>
</reference>
<dbReference type="GO" id="GO:0016020">
    <property type="term" value="C:membrane"/>
    <property type="evidence" value="ECO:0007669"/>
    <property type="project" value="InterPro"/>
</dbReference>
<evidence type="ECO:0000313" key="5">
    <source>
        <dbReference type="Proteomes" id="UP000019103"/>
    </source>
</evidence>
<feature type="domain" description="Plasmodium falciparum erythrocyte membrane protein-1 N-terminal segment" evidence="3">
    <location>
        <begin position="27"/>
        <end position="63"/>
    </location>
</feature>
<dbReference type="SUPFAM" id="SSF140924">
    <property type="entry name" value="Duffy binding domain-like"/>
    <property type="match status" value="1"/>
</dbReference>
<accession>W4J0K8</accession>
<dbReference type="InterPro" id="IPR042202">
    <property type="entry name" value="Duffy-ag-bd_sf"/>
</dbReference>
<dbReference type="InterPro" id="IPR029210">
    <property type="entry name" value="PfEMP1_NTS"/>
</dbReference>
<gene>
    <name evidence="4" type="ORF">PFUGPA_02143</name>
</gene>
<evidence type="ECO:0000256" key="1">
    <source>
        <dbReference type="SAM" id="MobiDB-lite"/>
    </source>
</evidence>
<protein>
    <submittedName>
        <fullName evidence="4">Uncharacterized protein</fullName>
    </submittedName>
</protein>
<dbReference type="GO" id="GO:0046789">
    <property type="term" value="F:host cell surface receptor binding"/>
    <property type="evidence" value="ECO:0007669"/>
    <property type="project" value="InterPro"/>
</dbReference>
<dbReference type="InterPro" id="IPR008602">
    <property type="entry name" value="Duffy-antigen-binding"/>
</dbReference>
<organism evidence="4 5">
    <name type="scientific">Plasmodium falciparum (isolate Palo Alto / Uganda)</name>
    <dbReference type="NCBI Taxonomy" id="57270"/>
    <lineage>
        <taxon>Eukaryota</taxon>
        <taxon>Sar</taxon>
        <taxon>Alveolata</taxon>
        <taxon>Apicomplexa</taxon>
        <taxon>Aconoidasida</taxon>
        <taxon>Haemosporida</taxon>
        <taxon>Plasmodiidae</taxon>
        <taxon>Plasmodium</taxon>
        <taxon>Plasmodium (Laverania)</taxon>
    </lineage>
</organism>
<feature type="domain" description="Duffy-antigen binding" evidence="2">
    <location>
        <begin position="124"/>
        <end position="226"/>
    </location>
</feature>
<evidence type="ECO:0000259" key="3">
    <source>
        <dbReference type="Pfam" id="PF15447"/>
    </source>
</evidence>
<dbReference type="Proteomes" id="UP000019103">
    <property type="component" value="Unassembled WGS sequence"/>
</dbReference>
<dbReference type="Pfam" id="PF15447">
    <property type="entry name" value="NTS"/>
    <property type="match status" value="1"/>
</dbReference>
<evidence type="ECO:0000259" key="2">
    <source>
        <dbReference type="Pfam" id="PF05424"/>
    </source>
</evidence>
<proteinExistence type="predicted"/>
<sequence>MAPQGGSGGGGSSKEKEDEPDYTNVKDAKELLDKIGQQVYKEKVEKEAETYKDDLKGHLNKATNRSSELSSSLDPCSSDYTTHFYANSERNPCRKDANESDVNRFSDTLGGQCTDSKMRSGGKGACAPLRRLHVCVRNLENINDVKEIDTKDNLLLEVCMAAYYEGQSIKDDHAQYQSKNVDFKTHICTELARSFADIGDIIRGKDLFRGYNEIDREQKKKLYTNI</sequence>
<dbReference type="Pfam" id="PF05424">
    <property type="entry name" value="Duffy_binding"/>
    <property type="match status" value="1"/>
</dbReference>
<reference evidence="4 5" key="2">
    <citation type="submission" date="2013-02" db="EMBL/GenBank/DDBJ databases">
        <title>The Genome Sequence of Plasmodium falciparum Palo Alto/Uganda.</title>
        <authorList>
            <consortium name="The Broad Institute Genome Sequencing Platform"/>
            <consortium name="The Broad Institute Genome Sequencing Center for Infectious Disease"/>
            <person name="Neafsey D."/>
            <person name="Cheeseman I."/>
            <person name="Volkman S."/>
            <person name="Adams J."/>
            <person name="Walker B."/>
            <person name="Young S.K."/>
            <person name="Zeng Q."/>
            <person name="Gargeya S."/>
            <person name="Fitzgerald M."/>
            <person name="Haas B."/>
            <person name="Abouelleil A."/>
            <person name="Alvarado L."/>
            <person name="Arachchi H.M."/>
            <person name="Berlin A.M."/>
            <person name="Chapman S.B."/>
            <person name="Dewar J."/>
            <person name="Goldberg J."/>
            <person name="Griggs A."/>
            <person name="Gujja S."/>
            <person name="Hansen M."/>
            <person name="Howarth C."/>
            <person name="Imamovic A."/>
            <person name="Larimer J."/>
            <person name="McCowan C."/>
            <person name="Murphy C."/>
            <person name="Neiman D."/>
            <person name="Pearson M."/>
            <person name="Priest M."/>
            <person name="Roberts A."/>
            <person name="Saif S."/>
            <person name="Shea T."/>
            <person name="Sisk P."/>
            <person name="Sykes S."/>
            <person name="Wortman J."/>
            <person name="Nusbaum C."/>
            <person name="Birren B."/>
        </authorList>
    </citation>
    <scope>NUCLEOTIDE SEQUENCE [LARGE SCALE GENOMIC DNA]</scope>
    <source>
        <strain evidence="4 5">Palo Alto/Uganda</strain>
    </source>
</reference>
<dbReference type="Gene3D" id="1.20.1310.20">
    <property type="entry name" value="Duffy-antigen binding domain"/>
    <property type="match status" value="1"/>
</dbReference>
<feature type="compositionally biased region" description="Gly residues" evidence="1">
    <location>
        <begin position="1"/>
        <end position="12"/>
    </location>
</feature>
<name>W4J0K8_PLAFP</name>